<dbReference type="EMBL" id="JBHSDU010000014">
    <property type="protein sequence ID" value="MFC4312707.1"/>
    <property type="molecule type" value="Genomic_DNA"/>
</dbReference>
<name>A0ABV8T037_9GAMM</name>
<dbReference type="InterPro" id="IPR011990">
    <property type="entry name" value="TPR-like_helical_dom_sf"/>
</dbReference>
<keyword evidence="2 3" id="KW-0802">TPR repeat</keyword>
<protein>
    <submittedName>
        <fullName evidence="4">Tetratricopeptide repeat protein</fullName>
    </submittedName>
</protein>
<dbReference type="Proteomes" id="UP001595904">
    <property type="component" value="Unassembled WGS sequence"/>
</dbReference>
<accession>A0ABV8T037</accession>
<evidence type="ECO:0000313" key="4">
    <source>
        <dbReference type="EMBL" id="MFC4312707.1"/>
    </source>
</evidence>
<evidence type="ECO:0000256" key="1">
    <source>
        <dbReference type="ARBA" id="ARBA00022737"/>
    </source>
</evidence>
<keyword evidence="1" id="KW-0677">Repeat</keyword>
<dbReference type="PANTHER" id="PTHR44943:SF8">
    <property type="entry name" value="TPR REPEAT-CONTAINING PROTEIN MJ0263"/>
    <property type="match status" value="1"/>
</dbReference>
<dbReference type="PROSITE" id="PS50005">
    <property type="entry name" value="TPR"/>
    <property type="match status" value="1"/>
</dbReference>
<gene>
    <name evidence="4" type="ORF">ACFPN2_26720</name>
</gene>
<organism evidence="4 5">
    <name type="scientific">Steroidobacter flavus</name>
    <dbReference type="NCBI Taxonomy" id="1842136"/>
    <lineage>
        <taxon>Bacteria</taxon>
        <taxon>Pseudomonadati</taxon>
        <taxon>Pseudomonadota</taxon>
        <taxon>Gammaproteobacteria</taxon>
        <taxon>Steroidobacterales</taxon>
        <taxon>Steroidobacteraceae</taxon>
        <taxon>Steroidobacter</taxon>
    </lineage>
</organism>
<sequence length="387" mass="42297">MQASTPVSSNMESPVEKLQQRLGWLRRDPDNASLYRQCADAALALRQYDVLLEIADQALSRDPDNASARFDRANARIGRREYREALSALAEIQPVTPEQSAAIDSNRAVCHYCLGEYEQALPLLMDQYRQGQRSAALLLMAVRANHHLSNLDEAAAIANANPQAAGSDAALAGAYALMFLDTGDAGSAARWSATALRLDARSIDGAITDGTLAVMRLQLDRAQRQFNSVLELAPETGRAWIGLGTLAMLQQDLRQAASHFERGLQSMPGYVGGWHMLGWAQLMQQDLEAAERSLNHALSLDRNFAETHGTLAALDALKGNVDSAKHRLELARRLDPDSFSMQFAAALLEDPSLKSSSAQQIMQQTLLKIRGQGDSALAKLLVQRPKR</sequence>
<feature type="repeat" description="TPR" evidence="3">
    <location>
        <begin position="237"/>
        <end position="270"/>
    </location>
</feature>
<proteinExistence type="predicted"/>
<dbReference type="RefSeq" id="WP_380602333.1">
    <property type="nucleotide sequence ID" value="NZ_JBHSDU010000014.1"/>
</dbReference>
<evidence type="ECO:0000256" key="2">
    <source>
        <dbReference type="ARBA" id="ARBA00022803"/>
    </source>
</evidence>
<evidence type="ECO:0000256" key="3">
    <source>
        <dbReference type="PROSITE-ProRule" id="PRU00339"/>
    </source>
</evidence>
<comment type="caution">
    <text evidence="4">The sequence shown here is derived from an EMBL/GenBank/DDBJ whole genome shotgun (WGS) entry which is preliminary data.</text>
</comment>
<evidence type="ECO:0000313" key="5">
    <source>
        <dbReference type="Proteomes" id="UP001595904"/>
    </source>
</evidence>
<dbReference type="PANTHER" id="PTHR44943">
    <property type="entry name" value="CELLULOSE SYNTHASE OPERON PROTEIN C"/>
    <property type="match status" value="1"/>
</dbReference>
<dbReference type="Pfam" id="PF14559">
    <property type="entry name" value="TPR_19"/>
    <property type="match status" value="1"/>
</dbReference>
<dbReference type="InterPro" id="IPR051685">
    <property type="entry name" value="Ycf3/AcsC/BcsC/TPR_MFPF"/>
</dbReference>
<keyword evidence="5" id="KW-1185">Reference proteome</keyword>
<dbReference type="SMART" id="SM00028">
    <property type="entry name" value="TPR"/>
    <property type="match status" value="5"/>
</dbReference>
<dbReference type="InterPro" id="IPR019734">
    <property type="entry name" value="TPR_rpt"/>
</dbReference>
<dbReference type="Gene3D" id="1.25.40.10">
    <property type="entry name" value="Tetratricopeptide repeat domain"/>
    <property type="match status" value="1"/>
</dbReference>
<reference evidence="5" key="1">
    <citation type="journal article" date="2019" name="Int. J. Syst. Evol. Microbiol.">
        <title>The Global Catalogue of Microorganisms (GCM) 10K type strain sequencing project: providing services to taxonomists for standard genome sequencing and annotation.</title>
        <authorList>
            <consortium name="The Broad Institute Genomics Platform"/>
            <consortium name="The Broad Institute Genome Sequencing Center for Infectious Disease"/>
            <person name="Wu L."/>
            <person name="Ma J."/>
        </authorList>
    </citation>
    <scope>NUCLEOTIDE SEQUENCE [LARGE SCALE GENOMIC DNA]</scope>
    <source>
        <strain evidence="5">CGMCC 1.10759</strain>
    </source>
</reference>
<dbReference type="SUPFAM" id="SSF48452">
    <property type="entry name" value="TPR-like"/>
    <property type="match status" value="2"/>
</dbReference>